<feature type="compositionally biased region" description="Gly residues" evidence="1">
    <location>
        <begin position="163"/>
        <end position="173"/>
    </location>
</feature>
<proteinExistence type="predicted"/>
<dbReference type="InterPro" id="IPR021139">
    <property type="entry name" value="NYN"/>
</dbReference>
<protein>
    <recommendedName>
        <fullName evidence="2">NYN domain-containing protein</fullName>
    </recommendedName>
</protein>
<organism evidence="3 4">
    <name type="scientific">Chrysochromulina tobinii</name>
    <dbReference type="NCBI Taxonomy" id="1460289"/>
    <lineage>
        <taxon>Eukaryota</taxon>
        <taxon>Haptista</taxon>
        <taxon>Haptophyta</taxon>
        <taxon>Prymnesiophyceae</taxon>
        <taxon>Prymnesiales</taxon>
        <taxon>Chrysochromulinaceae</taxon>
        <taxon>Chrysochromulina</taxon>
    </lineage>
</organism>
<evidence type="ECO:0000313" key="3">
    <source>
        <dbReference type="EMBL" id="KOO35716.1"/>
    </source>
</evidence>
<dbReference type="OrthoDB" id="549353at2759"/>
<dbReference type="GO" id="GO:0004540">
    <property type="term" value="F:RNA nuclease activity"/>
    <property type="evidence" value="ECO:0007669"/>
    <property type="project" value="InterPro"/>
</dbReference>
<keyword evidence="4" id="KW-1185">Reference proteome</keyword>
<dbReference type="Gene3D" id="3.40.50.1010">
    <property type="entry name" value="5'-nuclease"/>
    <property type="match status" value="1"/>
</dbReference>
<sequence length="225" mass="23199">MAFAEVGLYWDFENVGIGAGFSMADLAALLTRVRGYGRLHESRLYYDSCKASSEGFLSKHRELVERLGVTLVDCPTSDKKEAIDKKIIVDCLVWALGRSSRLQPACVVLMSSDGDFAHMLSRLEQHGVRTIVIGRSAVLRTVCHTALTLREACSGADAKAGGEEGGGTEGGVAGDASGSGDHAPAAVPAASGTKRKRCGGSGAAAAAAASDAAATFGSSTRGTSM</sequence>
<feature type="compositionally biased region" description="Low complexity" evidence="1">
    <location>
        <begin position="174"/>
        <end position="186"/>
    </location>
</feature>
<feature type="domain" description="NYN" evidence="2">
    <location>
        <begin position="6"/>
        <end position="145"/>
    </location>
</feature>
<dbReference type="Pfam" id="PF01936">
    <property type="entry name" value="NYN"/>
    <property type="match status" value="1"/>
</dbReference>
<name>A0A0M0KA42_9EUKA</name>
<dbReference type="AlphaFoldDB" id="A0A0M0KA42"/>
<dbReference type="Proteomes" id="UP000037460">
    <property type="component" value="Unassembled WGS sequence"/>
</dbReference>
<reference evidence="4" key="1">
    <citation type="journal article" date="2015" name="PLoS Genet.">
        <title>Genome Sequence and Transcriptome Analyses of Chrysochromulina tobin: Metabolic Tools for Enhanced Algal Fitness in the Prominent Order Prymnesiales (Haptophyceae).</title>
        <authorList>
            <person name="Hovde B.T."/>
            <person name="Deodato C.R."/>
            <person name="Hunsperger H.M."/>
            <person name="Ryken S.A."/>
            <person name="Yost W."/>
            <person name="Jha R.K."/>
            <person name="Patterson J."/>
            <person name="Monnat R.J. Jr."/>
            <person name="Barlow S.B."/>
            <person name="Starkenburg S.R."/>
            <person name="Cattolico R.A."/>
        </authorList>
    </citation>
    <scope>NUCLEOTIDE SEQUENCE</scope>
    <source>
        <strain evidence="4">CCMP291</strain>
    </source>
</reference>
<evidence type="ECO:0000256" key="1">
    <source>
        <dbReference type="SAM" id="MobiDB-lite"/>
    </source>
</evidence>
<accession>A0A0M0KA42</accession>
<evidence type="ECO:0000313" key="4">
    <source>
        <dbReference type="Proteomes" id="UP000037460"/>
    </source>
</evidence>
<feature type="region of interest" description="Disordered" evidence="1">
    <location>
        <begin position="157"/>
        <end position="199"/>
    </location>
</feature>
<dbReference type="EMBL" id="JWZX01000777">
    <property type="protein sequence ID" value="KOO35716.1"/>
    <property type="molecule type" value="Genomic_DNA"/>
</dbReference>
<evidence type="ECO:0000259" key="2">
    <source>
        <dbReference type="Pfam" id="PF01936"/>
    </source>
</evidence>
<gene>
    <name evidence="3" type="ORF">Ctob_009419</name>
</gene>
<comment type="caution">
    <text evidence="3">The sequence shown here is derived from an EMBL/GenBank/DDBJ whole genome shotgun (WGS) entry which is preliminary data.</text>
</comment>